<dbReference type="GeneID" id="30985857"/>
<dbReference type="InterPro" id="IPR053720">
    <property type="entry name" value="Psm_Assembly_Chaperone"/>
</dbReference>
<dbReference type="InterPro" id="IPR018854">
    <property type="entry name" value="Psome_chaperone_3/4"/>
</dbReference>
<protein>
    <submittedName>
        <fullName evidence="1">Uncharacterized protein</fullName>
    </submittedName>
</protein>
<evidence type="ECO:0000313" key="2">
    <source>
        <dbReference type="Proteomes" id="UP000094285"/>
    </source>
</evidence>
<dbReference type="Gene3D" id="3.30.230.90">
    <property type="match status" value="1"/>
</dbReference>
<gene>
    <name evidence="1" type="ORF">CANTADRAFT_90619</name>
</gene>
<reference evidence="2" key="1">
    <citation type="submission" date="2016-05" db="EMBL/GenBank/DDBJ databases">
        <title>Comparative genomics of biotechnologically important yeasts.</title>
        <authorList>
            <consortium name="DOE Joint Genome Institute"/>
            <person name="Riley R."/>
            <person name="Haridas S."/>
            <person name="Wolfe K.H."/>
            <person name="Lopes M.R."/>
            <person name="Hittinger C.T."/>
            <person name="Goker M."/>
            <person name="Salamov A."/>
            <person name="Wisecaver J."/>
            <person name="Long T.M."/>
            <person name="Aerts A.L."/>
            <person name="Barry K."/>
            <person name="Choi C."/>
            <person name="Clum A."/>
            <person name="Coughlan A.Y."/>
            <person name="Deshpande S."/>
            <person name="Douglass A.P."/>
            <person name="Hanson S.J."/>
            <person name="Klenk H.-P."/>
            <person name="Labutti K."/>
            <person name="Lapidus A."/>
            <person name="Lindquist E."/>
            <person name="Lipzen A."/>
            <person name="Meier-Kolthoff J.P."/>
            <person name="Ohm R.A."/>
            <person name="Otillar R.P."/>
            <person name="Pangilinan J."/>
            <person name="Peng Y."/>
            <person name="Rokas A."/>
            <person name="Rosa C.A."/>
            <person name="Scheuner C."/>
            <person name="Sibirny A.A."/>
            <person name="Slot J.C."/>
            <person name="Stielow J.B."/>
            <person name="Sun H."/>
            <person name="Kurtzman C.P."/>
            <person name="Blackwell M."/>
            <person name="Grigoriev I.V."/>
            <person name="Jeffries T.W."/>
        </authorList>
    </citation>
    <scope>NUCLEOTIDE SEQUENCE [LARGE SCALE GENOMIC DNA]</scope>
    <source>
        <strain evidence="2">NRRL Y-17324</strain>
    </source>
</reference>
<dbReference type="Proteomes" id="UP000094285">
    <property type="component" value="Unassembled WGS sequence"/>
</dbReference>
<dbReference type="AlphaFoldDB" id="A0A1E4SFK7"/>
<evidence type="ECO:0000313" key="1">
    <source>
        <dbReference type="EMBL" id="ODV78250.1"/>
    </source>
</evidence>
<dbReference type="RefSeq" id="XP_020063372.1">
    <property type="nucleotide sequence ID" value="XM_020211721.1"/>
</dbReference>
<accession>A0A1E4SFK7</accession>
<dbReference type="OrthoDB" id="3980246at2759"/>
<name>A0A1E4SFK7_9ASCO</name>
<dbReference type="Pfam" id="PF10448">
    <property type="entry name" value="POC3_POC4"/>
    <property type="match status" value="1"/>
</dbReference>
<proteinExistence type="predicted"/>
<keyword evidence="2" id="KW-1185">Reference proteome</keyword>
<dbReference type="STRING" id="984487.A0A1E4SFK7"/>
<dbReference type="EMBL" id="KV453913">
    <property type="protein sequence ID" value="ODV78250.1"/>
    <property type="molecule type" value="Genomic_DNA"/>
</dbReference>
<organism evidence="1 2">
    <name type="scientific">Suhomyces tanzawaensis NRRL Y-17324</name>
    <dbReference type="NCBI Taxonomy" id="984487"/>
    <lineage>
        <taxon>Eukaryota</taxon>
        <taxon>Fungi</taxon>
        <taxon>Dikarya</taxon>
        <taxon>Ascomycota</taxon>
        <taxon>Saccharomycotina</taxon>
        <taxon>Pichiomycetes</taxon>
        <taxon>Debaryomycetaceae</taxon>
        <taxon>Suhomyces</taxon>
    </lineage>
</organism>
<sequence length="146" mass="16389">MSTITKDPTGFTTSFSDYYNDDRDTEFFFHKIELADKMIINVQTNGIMDTTFELPISSRMAITHDAMISPEIGDAGIEPRLIVGNHSNLKIQIVATQIGKVIATSRNPKDTILSIGSRWFGRGDETNNEDFDRLMFILGNVKRLLG</sequence>